<keyword evidence="2" id="KW-1185">Reference proteome</keyword>
<dbReference type="OrthoDB" id="39569at10239"/>
<dbReference type="Proteomes" id="UP000008899">
    <property type="component" value="Segment"/>
</dbReference>
<protein>
    <submittedName>
        <fullName evidence="1">Putative Rz/RzI spanin protein</fullName>
    </submittedName>
</protein>
<dbReference type="EMBL" id="HQ259105">
    <property type="protein sequence ID" value="AEL79671.1"/>
    <property type="molecule type" value="Genomic_DNA"/>
</dbReference>
<accession>G0XNW1</accession>
<dbReference type="GeneID" id="11117676"/>
<organism evidence="1 2">
    <name type="scientific">Escherichia phage vB_EcoP_G7C</name>
    <dbReference type="NCBI Taxonomy" id="1054461"/>
    <lineage>
        <taxon>Viruses</taxon>
        <taxon>Duplodnaviria</taxon>
        <taxon>Heunggongvirae</taxon>
        <taxon>Uroviricota</taxon>
        <taxon>Caudoviricetes</taxon>
        <taxon>Schitoviridae</taxon>
        <taxon>Enquatrovirinae</taxon>
        <taxon>Gamaleyavirus</taxon>
        <taxon>Gamaleyavirus G7C</taxon>
    </lineage>
</organism>
<reference evidence="1 2" key="1">
    <citation type="journal article" date="2012" name="Virology">
        <title>Isolation and characterization of a novel indigenous intestinal N4-related coliphage vB_EcoP_G7C.</title>
        <authorList>
            <person name="Kulikov E."/>
            <person name="Kropinski A.M."/>
            <person name="Golomidova A."/>
            <person name="Lingohr E."/>
            <person name="Govorun V."/>
            <person name="Serebryakova M."/>
            <person name="Prokhorov N."/>
            <person name="Letarova M."/>
            <person name="Manykin A."/>
            <person name="Strotskaya A."/>
            <person name="Letarov A."/>
        </authorList>
    </citation>
    <scope>NUCLEOTIDE SEQUENCE [LARGE SCALE GENOMIC DNA]</scope>
    <source>
        <strain evidence="1">G7C</strain>
    </source>
</reference>
<dbReference type="KEGG" id="vg:11117676"/>
<evidence type="ECO:0000313" key="1">
    <source>
        <dbReference type="EMBL" id="AEL79671.1"/>
    </source>
</evidence>
<proteinExistence type="predicted"/>
<evidence type="ECO:0000313" key="2">
    <source>
        <dbReference type="Proteomes" id="UP000008899"/>
    </source>
</evidence>
<dbReference type="RefSeq" id="YP_004782191.1">
    <property type="nucleotide sequence ID" value="NC_015933.1"/>
</dbReference>
<gene>
    <name evidence="1" type="ORF">gp60'</name>
</gene>
<sequence length="123" mass="13889">MDSLLFKRSGMPKRLKIRRQRKNYRTNTMLSKETIVMKSGYSLPGCRRLRVITQASLLALVVITTAGCNSLKDEHRYINVKPKPEPLSAEVLQAMQPDSTTVLKKADVWLKNSGQLLDSVTTN</sequence>
<name>G0XNW1_9CAUD</name>
<dbReference type="TCDB" id="1.M.1.2.5">
    <property type="family name" value="the rz/rz1 spanin1 (rz(1)) family"/>
</dbReference>